<comment type="caution">
    <text evidence="1">The sequence shown here is derived from an EMBL/GenBank/DDBJ whole genome shotgun (WGS) entry which is preliminary data.</text>
</comment>
<reference evidence="1" key="2">
    <citation type="submission" date="2021-06" db="EMBL/GenBank/DDBJ databases">
        <authorList>
            <consortium name="NCBI Pathogen Detection Project"/>
        </authorList>
    </citation>
    <scope>NUCLEOTIDE SEQUENCE</scope>
    <source>
        <strain evidence="1">Clostridioides</strain>
    </source>
</reference>
<evidence type="ECO:0000313" key="1">
    <source>
        <dbReference type="EMBL" id="HBH2620123.1"/>
    </source>
</evidence>
<name>A0A9P3TW58_CLODI</name>
<accession>A0A9P3TW58</accession>
<proteinExistence type="predicted"/>
<organism evidence="1 2">
    <name type="scientific">Clostridioides difficile</name>
    <name type="common">Peptoclostridium difficile</name>
    <dbReference type="NCBI Taxonomy" id="1496"/>
    <lineage>
        <taxon>Bacteria</taxon>
        <taxon>Bacillati</taxon>
        <taxon>Bacillota</taxon>
        <taxon>Clostridia</taxon>
        <taxon>Peptostreptococcales</taxon>
        <taxon>Peptostreptococcaceae</taxon>
        <taxon>Clostridioides</taxon>
    </lineage>
</organism>
<protein>
    <submittedName>
        <fullName evidence="1">Uncharacterized protein</fullName>
    </submittedName>
</protein>
<reference evidence="1" key="1">
    <citation type="journal article" date="2018" name="Genome Biol.">
        <title>SKESA: strategic k-mer extension for scrupulous assemblies.</title>
        <authorList>
            <person name="Souvorov A."/>
            <person name="Agarwala R."/>
            <person name="Lipman D.J."/>
        </authorList>
    </citation>
    <scope>NUCLEOTIDE SEQUENCE</scope>
    <source>
        <strain evidence="1">Clostridioides</strain>
    </source>
</reference>
<evidence type="ECO:0000313" key="2">
    <source>
        <dbReference type="Proteomes" id="UP000879542"/>
    </source>
</evidence>
<dbReference type="EMBL" id="DAEQIJ010000007">
    <property type="protein sequence ID" value="HBH2620123.1"/>
    <property type="molecule type" value="Genomic_DNA"/>
</dbReference>
<sequence>MLYVGDYIDMKTLNIRYKDGFKIEEDTRLYPINSDINDKIGVLVEHRKLNATNRYLRYGIQKISGKCYFFDVRNSVISKTKESAYNTFICPYCRERMFIVSAFERQ</sequence>
<gene>
    <name evidence="1" type="ORF">KRQ00_001885</name>
</gene>
<dbReference type="AlphaFoldDB" id="A0A9P3TW58"/>
<dbReference type="Proteomes" id="UP000879542">
    <property type="component" value="Unassembled WGS sequence"/>
</dbReference>